<dbReference type="Pfam" id="PF03950">
    <property type="entry name" value="tRNA-synt_1c_C"/>
    <property type="match status" value="1"/>
</dbReference>
<dbReference type="GO" id="GO:0004818">
    <property type="term" value="F:glutamate-tRNA ligase activity"/>
    <property type="evidence" value="ECO:0007669"/>
    <property type="project" value="TreeGrafter"/>
</dbReference>
<dbReference type="GO" id="GO:0005829">
    <property type="term" value="C:cytosol"/>
    <property type="evidence" value="ECO:0007669"/>
    <property type="project" value="TreeGrafter"/>
</dbReference>
<dbReference type="PANTHER" id="PTHR43097:SF5">
    <property type="entry name" value="GLUTAMATE--TRNA LIGASE"/>
    <property type="match status" value="1"/>
</dbReference>
<evidence type="ECO:0000256" key="2">
    <source>
        <dbReference type="SAM" id="MobiDB-lite"/>
    </source>
</evidence>
<evidence type="ECO:0000313" key="5">
    <source>
        <dbReference type="Proteomes" id="UP000813463"/>
    </source>
</evidence>
<evidence type="ECO:0000259" key="4">
    <source>
        <dbReference type="Pfam" id="PF20974"/>
    </source>
</evidence>
<evidence type="ECO:0000259" key="3">
    <source>
        <dbReference type="Pfam" id="PF03950"/>
    </source>
</evidence>
<dbReference type="PANTHER" id="PTHR43097">
    <property type="entry name" value="GLUTAMINE-TRNA LIGASE"/>
    <property type="match status" value="1"/>
</dbReference>
<dbReference type="GeneID" id="110776030"/>
<dbReference type="Pfam" id="PF20974">
    <property type="entry name" value="tRNA-synt_1c_C2"/>
    <property type="match status" value="1"/>
</dbReference>
<proteinExistence type="predicted"/>
<organism evidence="5 6">
    <name type="scientific">Spinacia oleracea</name>
    <name type="common">Spinach</name>
    <dbReference type="NCBI Taxonomy" id="3562"/>
    <lineage>
        <taxon>Eukaryota</taxon>
        <taxon>Viridiplantae</taxon>
        <taxon>Streptophyta</taxon>
        <taxon>Embryophyta</taxon>
        <taxon>Tracheophyta</taxon>
        <taxon>Spermatophyta</taxon>
        <taxon>Magnoliopsida</taxon>
        <taxon>eudicotyledons</taxon>
        <taxon>Gunneridae</taxon>
        <taxon>Pentapetalae</taxon>
        <taxon>Caryophyllales</taxon>
        <taxon>Chenopodiaceae</taxon>
        <taxon>Chenopodioideae</taxon>
        <taxon>Anserineae</taxon>
        <taxon>Spinacia</taxon>
    </lineage>
</organism>
<sequence>MHHTEGSSPLQNNKTSSGASTNQNLMEWDKLWTINKKIIDPVCPRHTAVLEDRRVMITITDGPVEPFVRIIPRHKNCKAAGDKCTSYTKNIWIDYADALSISANEEVTLMDWGNAIIKEIKRDETGTIVQLLGVLHLEGSVKKTKLKLTWLPETDELVRLQLVEFDHLITKKKLAKIKKKKGAKTKEEKMQEEEDFLNAVNPVTRKDTFALGDSNMRNRNLIPGEIIQLERKGYFRCDVPFLRHTKPVVLFAIPDGRKHNVMQ</sequence>
<gene>
    <name evidence="6" type="primary">LOC110776030</name>
</gene>
<name>A0A9R0HSY2_SPIOL</name>
<dbReference type="InterPro" id="IPR011035">
    <property type="entry name" value="Ribosomal_bL25/Gln-tRNA_synth"/>
</dbReference>
<dbReference type="InterPro" id="IPR050132">
    <property type="entry name" value="Gln/Glu-tRNA_Ligase"/>
</dbReference>
<keyword evidence="5" id="KW-1185">Reference proteome</keyword>
<dbReference type="RefSeq" id="XP_021836301.2">
    <property type="nucleotide sequence ID" value="XM_021980609.2"/>
</dbReference>
<reference evidence="6" key="2">
    <citation type="submission" date="2025-08" db="UniProtKB">
        <authorList>
            <consortium name="RefSeq"/>
        </authorList>
    </citation>
    <scope>IDENTIFICATION</scope>
    <source>
        <tissue evidence="6">Leaf</tissue>
    </source>
</reference>
<dbReference type="AlphaFoldDB" id="A0A9R0HSY2"/>
<dbReference type="GO" id="GO:0006424">
    <property type="term" value="P:glutamyl-tRNA aminoacylation"/>
    <property type="evidence" value="ECO:0007669"/>
    <property type="project" value="TreeGrafter"/>
</dbReference>
<dbReference type="InterPro" id="IPR049437">
    <property type="entry name" value="tRNA-synt_1c_C2"/>
</dbReference>
<accession>A0A9R0HSY2</accession>
<dbReference type="InterPro" id="IPR020056">
    <property type="entry name" value="Rbsml_bL25/Gln-tRNA_synth_N"/>
</dbReference>
<dbReference type="GO" id="GO:0017102">
    <property type="term" value="C:methionyl glutamyl tRNA synthetase complex"/>
    <property type="evidence" value="ECO:0007669"/>
    <property type="project" value="TreeGrafter"/>
</dbReference>
<dbReference type="Gene3D" id="2.40.240.10">
    <property type="entry name" value="Ribosomal Protein L25, Chain P"/>
    <property type="match status" value="1"/>
</dbReference>
<dbReference type="SUPFAM" id="SSF50715">
    <property type="entry name" value="Ribosomal protein L25-like"/>
    <property type="match status" value="1"/>
</dbReference>
<dbReference type="KEGG" id="soe:110776030"/>
<reference evidence="5" key="1">
    <citation type="journal article" date="2021" name="Nat. Commun.">
        <title>Genomic analyses provide insights into spinach domestication and the genetic basis of agronomic traits.</title>
        <authorList>
            <person name="Cai X."/>
            <person name="Sun X."/>
            <person name="Xu C."/>
            <person name="Sun H."/>
            <person name="Wang X."/>
            <person name="Ge C."/>
            <person name="Zhang Z."/>
            <person name="Wang Q."/>
            <person name="Fei Z."/>
            <person name="Jiao C."/>
            <person name="Wang Q."/>
        </authorList>
    </citation>
    <scope>NUCLEOTIDE SEQUENCE [LARGE SCALE GENOMIC DNA]</scope>
    <source>
        <strain evidence="5">cv. Varoflay</strain>
    </source>
</reference>
<dbReference type="Proteomes" id="UP000813463">
    <property type="component" value="Chromosome 2"/>
</dbReference>
<feature type="domain" description="Glutamyl/glutaminyl-tRNA synthetase class Ib anti-codon binding" evidence="3">
    <location>
        <begin position="43"/>
        <end position="131"/>
    </location>
</feature>
<feature type="region of interest" description="Disordered" evidence="2">
    <location>
        <begin position="1"/>
        <end position="21"/>
    </location>
</feature>
<evidence type="ECO:0000313" key="6">
    <source>
        <dbReference type="RefSeq" id="XP_021836301.2"/>
    </source>
</evidence>
<feature type="domain" description="tRNA synthetases class I (E and Q) anti-codon binding" evidence="4">
    <location>
        <begin position="147"/>
        <end position="238"/>
    </location>
</feature>
<dbReference type="InterPro" id="IPR020059">
    <property type="entry name" value="Glu/Gln-tRNA-synth_Ib_codon-bd"/>
</dbReference>
<protein>
    <submittedName>
        <fullName evidence="6">Glutamate--tRNA ligase, cytoplasmic isoform X3</fullName>
    </submittedName>
</protein>
<keyword evidence="6" id="KW-0436">Ligase</keyword>
<evidence type="ECO:0000256" key="1">
    <source>
        <dbReference type="ARBA" id="ARBA00022917"/>
    </source>
</evidence>
<keyword evidence="1" id="KW-0648">Protein biosynthesis</keyword>
<dbReference type="GO" id="GO:0005524">
    <property type="term" value="F:ATP binding"/>
    <property type="evidence" value="ECO:0007669"/>
    <property type="project" value="InterPro"/>
</dbReference>